<comment type="caution">
    <text evidence="1">The sequence shown here is derived from an EMBL/GenBank/DDBJ whole genome shotgun (WGS) entry which is preliminary data.</text>
</comment>
<dbReference type="SUPFAM" id="SSF63825">
    <property type="entry name" value="YWTD domain"/>
    <property type="match status" value="1"/>
</dbReference>
<dbReference type="EMBL" id="BART01000568">
    <property type="protein sequence ID" value="GAG73567.1"/>
    <property type="molecule type" value="Genomic_DNA"/>
</dbReference>
<dbReference type="PROSITE" id="PS51257">
    <property type="entry name" value="PROKAR_LIPOPROTEIN"/>
    <property type="match status" value="1"/>
</dbReference>
<organism evidence="1">
    <name type="scientific">marine sediment metagenome</name>
    <dbReference type="NCBI Taxonomy" id="412755"/>
    <lineage>
        <taxon>unclassified sequences</taxon>
        <taxon>metagenomes</taxon>
        <taxon>ecological metagenomes</taxon>
    </lineage>
</organism>
<accession>X1AWH3</accession>
<name>X1AWH3_9ZZZZ</name>
<sequence>MKKYYFLIIVVLILGLVLTGCTLLSNISQVPTSDQSEITYLTKGGPTVDEAESFPLFAGQDMLVGNVLVWDDGEELCVRYELSEAALADGWLLYETHLAVAADLSGIPTNKAGNPKVGKFPYGDDDLGGVESYEECEIPIPDVECDVPFVIAAHAAIEKHEGCNEIGDVYGIKRNSGEVYGVDVLTGETALIFTTVAPPTSNVGPNGLAYDGENKRFYYCDYTGTRTLYFWDGTQELVAGPLPYGNIAAADFDDGKYYFITGPPKSDDLYEVIFDANGYIAGITKLANIANNEHGWTFNGDIAVKDGMVYGWGLCGKSGHGYEFFTYDLSTPGTFATVIKTAYQASLQLAFGLDDELYGHRSGGDGEFFVIDTTTGAVGSAVCNTGGVLFTDCASGAICIPDMESQTAWGAVSEGEIEIVEGKSWATYFNYTVECPPCLTPEGSLTVTGPSTSDSTWCPCNYKYDLTAMEAPVALKGWVDTSAAAVANTGGWSKYYAKFYIIDSFSNRVDVVFGNDWLPNPWYTMAAQQWDRIRLENNMGLAKPLQYYATVGGVVDRELDGTWVGAGNGVQIFPSDQNYFFQLIADPALETFTLQVLAMGSSAPANPPDDWPKQNMFDEAKWLDIGSIDVGSDFDFTEVSICAELWASTQAGAAETSTITWEDMEVDVPELW</sequence>
<evidence type="ECO:0000313" key="1">
    <source>
        <dbReference type="EMBL" id="GAG73567.1"/>
    </source>
</evidence>
<dbReference type="AlphaFoldDB" id="X1AWH3"/>
<gene>
    <name evidence="1" type="ORF">S01H4_02568</name>
</gene>
<reference evidence="1" key="1">
    <citation type="journal article" date="2014" name="Front. Microbiol.">
        <title>High frequency of phylogenetically diverse reductive dehalogenase-homologous genes in deep subseafloor sedimentary metagenomes.</title>
        <authorList>
            <person name="Kawai M."/>
            <person name="Futagami T."/>
            <person name="Toyoda A."/>
            <person name="Takaki Y."/>
            <person name="Nishi S."/>
            <person name="Hori S."/>
            <person name="Arai W."/>
            <person name="Tsubouchi T."/>
            <person name="Morono Y."/>
            <person name="Uchiyama I."/>
            <person name="Ito T."/>
            <person name="Fujiyama A."/>
            <person name="Inagaki F."/>
            <person name="Takami H."/>
        </authorList>
    </citation>
    <scope>NUCLEOTIDE SEQUENCE</scope>
    <source>
        <strain evidence="1">Expedition CK06-06</strain>
    </source>
</reference>
<proteinExistence type="predicted"/>
<protein>
    <submittedName>
        <fullName evidence="1">Uncharacterized protein</fullName>
    </submittedName>
</protein>